<reference evidence="2" key="1">
    <citation type="submission" date="2019-04" db="EMBL/GenBank/DDBJ databases">
        <title>Genome sequence of Pseudomonas putida 1290, an auxin catabolizing strain.</title>
        <authorList>
            <person name="Laird T.S."/>
            <person name="Leveau J.H.J."/>
        </authorList>
    </citation>
    <scope>NUCLEOTIDE SEQUENCE [LARGE SCALE GENOMIC DNA]</scope>
    <source>
        <strain evidence="2">1290</strain>
    </source>
</reference>
<dbReference type="OrthoDB" id="117677at2"/>
<organism evidence="1 2">
    <name type="scientific">Pseudomonas putida</name>
    <name type="common">Arthrobacter siderocapsulatus</name>
    <dbReference type="NCBI Taxonomy" id="303"/>
    <lineage>
        <taxon>Bacteria</taxon>
        <taxon>Pseudomonadati</taxon>
        <taxon>Pseudomonadota</taxon>
        <taxon>Gammaproteobacteria</taxon>
        <taxon>Pseudomonadales</taxon>
        <taxon>Pseudomonadaceae</taxon>
        <taxon>Pseudomonas</taxon>
    </lineage>
</organism>
<evidence type="ECO:0000313" key="1">
    <source>
        <dbReference type="EMBL" id="QCI12660.1"/>
    </source>
</evidence>
<accession>A0A4D6XDF5</accession>
<dbReference type="Proteomes" id="UP000298551">
    <property type="component" value="Chromosome"/>
</dbReference>
<name>A0A4D6XDF5_PSEPU</name>
<dbReference type="RefSeq" id="WP_136914817.1">
    <property type="nucleotide sequence ID" value="NZ_CP039371.1"/>
</dbReference>
<protein>
    <submittedName>
        <fullName evidence="1">Thymidylate kinase</fullName>
    </submittedName>
</protein>
<keyword evidence="1" id="KW-0808">Transferase</keyword>
<dbReference type="Gene3D" id="3.40.50.300">
    <property type="entry name" value="P-loop containing nucleotide triphosphate hydrolases"/>
    <property type="match status" value="1"/>
</dbReference>
<keyword evidence="1" id="KW-0418">Kinase</keyword>
<dbReference type="EMBL" id="CP039371">
    <property type="protein sequence ID" value="QCI12660.1"/>
    <property type="molecule type" value="Genomic_DNA"/>
</dbReference>
<proteinExistence type="predicted"/>
<dbReference type="GO" id="GO:0016301">
    <property type="term" value="F:kinase activity"/>
    <property type="evidence" value="ECO:0007669"/>
    <property type="project" value="UniProtKB-KW"/>
</dbReference>
<sequence length="183" mass="21094">MGVPCRVIDKWDVFDTEAFPECRFLQPDLDQLRVCIAQMQGPARALFLIWSIATVMKQYQPCTDQVYLLDGYWMKHLAAEALYGNDEQWLFDLVSPLPVADRVLYFDIEVGVTGLRKQVFTPYECGCEEIGAHTFSEHQAKLKKLMDRWSHALGWTVIDADQPAYRVSADLRNILLPLLKERP</sequence>
<evidence type="ECO:0000313" key="2">
    <source>
        <dbReference type="Proteomes" id="UP000298551"/>
    </source>
</evidence>
<dbReference type="InterPro" id="IPR027417">
    <property type="entry name" value="P-loop_NTPase"/>
</dbReference>
<dbReference type="AlphaFoldDB" id="A0A4D6XDF5"/>
<gene>
    <name evidence="1" type="ORF">E6B08_15340</name>
</gene>